<evidence type="ECO:0000313" key="2">
    <source>
        <dbReference type="EMBL" id="GAA0279456.1"/>
    </source>
</evidence>
<accession>A0ABP3EUI1</accession>
<dbReference type="SMART" id="SM00327">
    <property type="entry name" value="VWA"/>
    <property type="match status" value="1"/>
</dbReference>
<dbReference type="InterPro" id="IPR036465">
    <property type="entry name" value="vWFA_dom_sf"/>
</dbReference>
<proteinExistence type="predicted"/>
<organism evidence="2 3">
    <name type="scientific">Cryptosporangium japonicum</name>
    <dbReference type="NCBI Taxonomy" id="80872"/>
    <lineage>
        <taxon>Bacteria</taxon>
        <taxon>Bacillati</taxon>
        <taxon>Actinomycetota</taxon>
        <taxon>Actinomycetes</taxon>
        <taxon>Cryptosporangiales</taxon>
        <taxon>Cryptosporangiaceae</taxon>
        <taxon>Cryptosporangium</taxon>
    </lineage>
</organism>
<dbReference type="PROSITE" id="PS50234">
    <property type="entry name" value="VWFA"/>
    <property type="match status" value="1"/>
</dbReference>
<dbReference type="EMBL" id="BAAAGX010000042">
    <property type="protein sequence ID" value="GAA0279456.1"/>
    <property type="molecule type" value="Genomic_DNA"/>
</dbReference>
<dbReference type="Pfam" id="PF13531">
    <property type="entry name" value="SBP_bac_11"/>
    <property type="match status" value="1"/>
</dbReference>
<evidence type="ECO:0000259" key="1">
    <source>
        <dbReference type="PROSITE" id="PS50234"/>
    </source>
</evidence>
<sequence>MTRSWRPWIAGATGLALVAGAGVIWSVRGSDPGSGCERTTITIAASLDHAPVLQTIADGWLRTDPRVDGRCPDIRIVAARSADVAANLGDARAAGGSAAPSISPTAPLSPSESAAAAASAVSDASRRPTVWAPDSRAWAGLAGTRPEAASLLAPGAPSVALTPIVMATTPDRAGALEGRITWPDVLRQIATGRAPLVLGTTDPTASTAALLTLMSLADTDGDGKPTAAEIAGPLALERTARVYAGSVDVLAAQMSPGDSAGSAPGARVSLFPATEQEVLRLSASGDAPPLVPLYPAEGVAPADHPYYVLNAGWVSARQRAVATAFLDVVLGTAGRTAYAAAGFRDRDGTLAGLTSASGALDAAYRGRPLPGTAALTEVLVRWRALRRPANVIAAVDTSGSMTEKVPGLPISKLAAFRQAGIQAVRLFNDRSRLGLWEFSSDLSGSRDYRVVVPVRTMADQVGPVSQRETIIAATNRLRPHSATGLYDTIDAAYRAVQGIWRADQQNILVVMTDGRNEDEDGFGLDELLGRLRAAKNPAKPVTVLAIAYGSGADVQALQRVTEVTGGRTFVSRDPADIGAVLLSAMVNR</sequence>
<gene>
    <name evidence="2" type="ORF">GCM10009539_79200</name>
</gene>
<comment type="caution">
    <text evidence="2">The sequence shown here is derived from an EMBL/GenBank/DDBJ whole genome shotgun (WGS) entry which is preliminary data.</text>
</comment>
<protein>
    <submittedName>
        <fullName evidence="2">Substrate-binding domain-containing protein</fullName>
    </submittedName>
</protein>
<dbReference type="Proteomes" id="UP001500967">
    <property type="component" value="Unassembled WGS sequence"/>
</dbReference>
<dbReference type="InterPro" id="IPR002035">
    <property type="entry name" value="VWF_A"/>
</dbReference>
<dbReference type="SUPFAM" id="SSF53300">
    <property type="entry name" value="vWA-like"/>
    <property type="match status" value="1"/>
</dbReference>
<reference evidence="3" key="1">
    <citation type="journal article" date="2019" name="Int. J. Syst. Evol. Microbiol.">
        <title>The Global Catalogue of Microorganisms (GCM) 10K type strain sequencing project: providing services to taxonomists for standard genome sequencing and annotation.</title>
        <authorList>
            <consortium name="The Broad Institute Genomics Platform"/>
            <consortium name="The Broad Institute Genome Sequencing Center for Infectious Disease"/>
            <person name="Wu L."/>
            <person name="Ma J."/>
        </authorList>
    </citation>
    <scope>NUCLEOTIDE SEQUENCE [LARGE SCALE GENOMIC DNA]</scope>
    <source>
        <strain evidence="3">JCM 10425</strain>
    </source>
</reference>
<keyword evidence="3" id="KW-1185">Reference proteome</keyword>
<evidence type="ECO:0000313" key="3">
    <source>
        <dbReference type="Proteomes" id="UP001500967"/>
    </source>
</evidence>
<feature type="domain" description="VWFA" evidence="1">
    <location>
        <begin position="390"/>
        <end position="585"/>
    </location>
</feature>
<name>A0ABP3EUI1_9ACTN</name>
<dbReference type="RefSeq" id="WP_344654104.1">
    <property type="nucleotide sequence ID" value="NZ_BAAAGX010000042.1"/>
</dbReference>
<dbReference type="Pfam" id="PF00092">
    <property type="entry name" value="VWA"/>
    <property type="match status" value="1"/>
</dbReference>
<dbReference type="Gene3D" id="3.40.50.410">
    <property type="entry name" value="von Willebrand factor, type A domain"/>
    <property type="match status" value="1"/>
</dbReference>